<organism evidence="1 2">
    <name type="scientific">Zarea fungicola</name>
    <dbReference type="NCBI Taxonomy" id="93591"/>
    <lineage>
        <taxon>Eukaryota</taxon>
        <taxon>Fungi</taxon>
        <taxon>Dikarya</taxon>
        <taxon>Ascomycota</taxon>
        <taxon>Pezizomycotina</taxon>
        <taxon>Sordariomycetes</taxon>
        <taxon>Hypocreomycetidae</taxon>
        <taxon>Hypocreales</taxon>
        <taxon>Cordycipitaceae</taxon>
        <taxon>Zarea</taxon>
    </lineage>
</organism>
<reference evidence="1" key="1">
    <citation type="submission" date="2022-08" db="EMBL/GenBank/DDBJ databases">
        <title>Genome Sequence of Lecanicillium fungicola.</title>
        <authorList>
            <person name="Buettner E."/>
        </authorList>
    </citation>
    <scope>NUCLEOTIDE SEQUENCE</scope>
    <source>
        <strain evidence="1">Babe33</strain>
    </source>
</reference>
<name>A0ACC1MCF2_9HYPO</name>
<dbReference type="Proteomes" id="UP001143910">
    <property type="component" value="Unassembled WGS sequence"/>
</dbReference>
<keyword evidence="2" id="KW-1185">Reference proteome</keyword>
<protein>
    <submittedName>
        <fullName evidence="1">Uncharacterized protein</fullName>
    </submittedName>
</protein>
<gene>
    <name evidence="1" type="ORF">NQ176_g11436</name>
</gene>
<comment type="caution">
    <text evidence="1">The sequence shown here is derived from an EMBL/GenBank/DDBJ whole genome shotgun (WGS) entry which is preliminary data.</text>
</comment>
<proteinExistence type="predicted"/>
<dbReference type="EMBL" id="JANJQO010003930">
    <property type="protein sequence ID" value="KAJ2955027.1"/>
    <property type="molecule type" value="Genomic_DNA"/>
</dbReference>
<sequence length="376" mass="40108">MSLQVRRISIARNSSTKSTTMLVVDYMPASPQPRRTTSPGDRDANRRSTTHRRVNSEVKLSRDNSTPNLPKSASHSSLKRNRSSVEVAKRNRSSDKLERNPATSAINSHKSHKSQVTFDIGIEDPEDEWVDASGSNSPHMSRKGSIISSGQSSLQRHPVSNGSSRPQTPSQSAAPSAQPSADTSPSEQERLRHKEYLTSRVLKRVMSSGATTQMATEMAQADLPRHSPESDGAHPNGSSLSTSGNQDGLTSRFVDPPGSALVSESSFYNPPNSSRFLQASSPRAQSSASLAQNGTRSMLSDVDNTALIPKSMGRNTGNRAETSRTQQKLNLQRQSSALEPGQAAGVVGGAAGPLIGIGGVGYDGACEDARIPLLAR</sequence>
<evidence type="ECO:0000313" key="1">
    <source>
        <dbReference type="EMBL" id="KAJ2955027.1"/>
    </source>
</evidence>
<accession>A0ACC1MCF2</accession>
<evidence type="ECO:0000313" key="2">
    <source>
        <dbReference type="Proteomes" id="UP001143910"/>
    </source>
</evidence>